<comment type="function">
    <text evidence="3">Catalyzes the isomerization between 2-isopropylmalate and 3-isopropylmalate, via the formation of 2-isopropylmaleate.</text>
</comment>
<dbReference type="PANTHER" id="PTHR43345">
    <property type="entry name" value="3-ISOPROPYLMALATE DEHYDRATASE SMALL SUBUNIT 2-RELATED-RELATED"/>
    <property type="match status" value="1"/>
</dbReference>
<dbReference type="HAMAP" id="MF_01032">
    <property type="entry name" value="LeuD_type2"/>
    <property type="match status" value="1"/>
</dbReference>
<dbReference type="Gene3D" id="3.20.19.10">
    <property type="entry name" value="Aconitase, domain 4"/>
    <property type="match status" value="1"/>
</dbReference>
<dbReference type="GO" id="GO:0009098">
    <property type="term" value="P:L-leucine biosynthetic process"/>
    <property type="evidence" value="ECO:0007669"/>
    <property type="project" value="UniProtKB-UniRule"/>
</dbReference>
<proteinExistence type="inferred from homology"/>
<evidence type="ECO:0000256" key="1">
    <source>
        <dbReference type="ARBA" id="ARBA00009869"/>
    </source>
</evidence>
<dbReference type="eggNOG" id="arCOG02230">
    <property type="taxonomic scope" value="Archaea"/>
</dbReference>
<dbReference type="NCBIfam" id="TIGR02087">
    <property type="entry name" value="LEUD_arch"/>
    <property type="match status" value="1"/>
</dbReference>
<keyword evidence="3" id="KW-0432">Leucine biosynthesis</keyword>
<dbReference type="GeneID" id="7400912"/>
<dbReference type="UniPathway" id="UPA00048">
    <property type="reaction ID" value="UER00071"/>
</dbReference>
<comment type="catalytic activity">
    <reaction evidence="3">
        <text>(2R,3S)-3-isopropylmalate = (2S)-2-isopropylmalate</text>
        <dbReference type="Rhea" id="RHEA:32287"/>
        <dbReference type="ChEBI" id="CHEBI:1178"/>
        <dbReference type="ChEBI" id="CHEBI:35121"/>
        <dbReference type="EC" id="4.2.1.33"/>
    </reaction>
</comment>
<dbReference type="AlphaFoldDB" id="B9LMW0"/>
<evidence type="ECO:0000256" key="3">
    <source>
        <dbReference type="HAMAP-Rule" id="MF_01032"/>
    </source>
</evidence>
<dbReference type="RefSeq" id="WP_015909845.1">
    <property type="nucleotide sequence ID" value="NC_012029.1"/>
</dbReference>
<dbReference type="EC" id="4.2.1.33" evidence="3"/>
<evidence type="ECO:0000259" key="5">
    <source>
        <dbReference type="Pfam" id="PF00694"/>
    </source>
</evidence>
<dbReference type="KEGG" id="hla:Hlac_1103"/>
<reference evidence="6 7" key="1">
    <citation type="journal article" date="2016" name="Stand. Genomic Sci.">
        <title>Complete genome sequence of the Antarctic Halorubrum lacusprofundi type strain ACAM 34.</title>
        <authorList>
            <person name="Anderson I.J."/>
            <person name="DasSarma P."/>
            <person name="Lucas S."/>
            <person name="Copeland A."/>
            <person name="Lapidus A."/>
            <person name="Del Rio T.G."/>
            <person name="Tice H."/>
            <person name="Dalin E."/>
            <person name="Bruce D.C."/>
            <person name="Goodwin L."/>
            <person name="Pitluck S."/>
            <person name="Sims D."/>
            <person name="Brettin T.S."/>
            <person name="Detter J.C."/>
            <person name="Han C.S."/>
            <person name="Larimer F."/>
            <person name="Hauser L."/>
            <person name="Land M."/>
            <person name="Ivanova N."/>
            <person name="Richardson P."/>
            <person name="Cavicchioli R."/>
            <person name="DasSarma S."/>
            <person name="Woese C.R."/>
            <person name="Kyrpides N.C."/>
        </authorList>
    </citation>
    <scope>NUCLEOTIDE SEQUENCE [LARGE SCALE GENOMIC DNA]</scope>
    <source>
        <strain evidence="7">ATCC 49239 / DSM 5036 / JCM 8891 / ACAM 34</strain>
    </source>
</reference>
<keyword evidence="7" id="KW-1185">Reference proteome</keyword>
<dbReference type="Pfam" id="PF00694">
    <property type="entry name" value="Aconitase_C"/>
    <property type="match status" value="1"/>
</dbReference>
<organism evidence="6 7">
    <name type="scientific">Halorubrum lacusprofundi (strain ATCC 49239 / DSM 5036 / JCM 8891 / ACAM 34)</name>
    <dbReference type="NCBI Taxonomy" id="416348"/>
    <lineage>
        <taxon>Archaea</taxon>
        <taxon>Methanobacteriati</taxon>
        <taxon>Methanobacteriota</taxon>
        <taxon>Stenosarchaea group</taxon>
        <taxon>Halobacteria</taxon>
        <taxon>Halobacteriales</taxon>
        <taxon>Haloferacaceae</taxon>
        <taxon>Halorubrum</taxon>
    </lineage>
</organism>
<comment type="subunit">
    <text evidence="3">Heterodimer of LeuC and LeuD.</text>
</comment>
<evidence type="ECO:0000313" key="7">
    <source>
        <dbReference type="Proteomes" id="UP000000740"/>
    </source>
</evidence>
<evidence type="ECO:0000313" key="6">
    <source>
        <dbReference type="EMBL" id="ACM56698.1"/>
    </source>
</evidence>
<accession>B9LMW0</accession>
<evidence type="ECO:0000256" key="4">
    <source>
        <dbReference type="SAM" id="MobiDB-lite"/>
    </source>
</evidence>
<feature type="region of interest" description="Disordered" evidence="4">
    <location>
        <begin position="1"/>
        <end position="23"/>
    </location>
</feature>
<dbReference type="InterPro" id="IPR015928">
    <property type="entry name" value="Aconitase/3IPM_dehydase_swvl"/>
</dbReference>
<gene>
    <name evidence="3" type="primary">leuD</name>
    <name evidence="6" type="ordered locus">Hlac_1103</name>
</gene>
<evidence type="ECO:0000256" key="2">
    <source>
        <dbReference type="ARBA" id="ARBA00023239"/>
    </source>
</evidence>
<keyword evidence="2 3" id="KW-0456">Lyase</keyword>
<comment type="similarity">
    <text evidence="1 3">Belongs to the LeuD family. LeuD type 2 subfamily.</text>
</comment>
<name>B9LMW0_HALLT</name>
<dbReference type="SUPFAM" id="SSF52016">
    <property type="entry name" value="LeuD/IlvD-like"/>
    <property type="match status" value="1"/>
</dbReference>
<dbReference type="GO" id="GO:0003861">
    <property type="term" value="F:3-isopropylmalate dehydratase activity"/>
    <property type="evidence" value="ECO:0007669"/>
    <property type="project" value="UniProtKB-UniRule"/>
</dbReference>
<protein>
    <recommendedName>
        <fullName evidence="3">3-isopropylmalate dehydratase small subunit</fullName>
        <ecNumber evidence="3">4.2.1.33</ecNumber>
    </recommendedName>
    <alternativeName>
        <fullName evidence="3">Alpha-IPM isomerase</fullName>
        <shortName evidence="3">IPMI</shortName>
    </alternativeName>
    <alternativeName>
        <fullName evidence="3">Isopropylmalate isomerase</fullName>
    </alternativeName>
</protein>
<dbReference type="HOGENOM" id="CLU_081378_1_1_2"/>
<dbReference type="Proteomes" id="UP000000740">
    <property type="component" value="Chromosome 1"/>
</dbReference>
<feature type="compositionally biased region" description="Basic and acidic residues" evidence="4">
    <location>
        <begin position="1"/>
        <end position="11"/>
    </location>
</feature>
<feature type="domain" description="Aconitase A/isopropylmalate dehydratase small subunit swivel" evidence="5">
    <location>
        <begin position="66"/>
        <end position="111"/>
    </location>
</feature>
<comment type="pathway">
    <text evidence="3">Amino-acid biosynthesis; L-leucine biosynthesis; L-leucine from 3-methyl-2-oxobutanoate: step 2/4.</text>
</comment>
<dbReference type="InterPro" id="IPR050075">
    <property type="entry name" value="LeuD"/>
</dbReference>
<keyword evidence="3" id="KW-0028">Amino-acid biosynthesis</keyword>
<dbReference type="PANTHER" id="PTHR43345:SF2">
    <property type="entry name" value="3-ISOPROPYLMALATE DEHYDRATASE SMALL SUBUNIT 1"/>
    <property type="match status" value="1"/>
</dbReference>
<dbReference type="InterPro" id="IPR000573">
    <property type="entry name" value="AconitaseA/IPMdHydase_ssu_swvl"/>
</dbReference>
<keyword evidence="3" id="KW-0100">Branched-chain amino acid biosynthesis</keyword>
<dbReference type="InterPro" id="IPR011827">
    <property type="entry name" value="LeuD_type2/HacB/DmdB"/>
</dbReference>
<dbReference type="InterPro" id="IPR033940">
    <property type="entry name" value="IPMI_Swivel"/>
</dbReference>
<dbReference type="CDD" id="cd01577">
    <property type="entry name" value="IPMI_Swivel"/>
    <property type="match status" value="1"/>
</dbReference>
<sequence>MTDADAGRDIDTTEPGRAWTFGDDIDTDQIIPSRFLVSSDPAELGEHAFNDLRPEFAPNVADGDFVVGGHNFGSGSSREHAPLSLLGAGIDGIVAQSFARIFFRNGINLGLPVLICPDADRIDDGDEISLRLDEGAVINHTADERYDADPLPEFLQTLVDRGGLEPYTRAKLGTE</sequence>
<dbReference type="EMBL" id="CP001365">
    <property type="protein sequence ID" value="ACM56698.1"/>
    <property type="molecule type" value="Genomic_DNA"/>
</dbReference>